<sequence>MMALQWPKVRVLLYIPLSTVDLAVVSNLIHFRQVKTKLWGYLGIPLLVCKTILVQTYDSLKEHHHMNKCVSHLMIQCMMQDLMPILLKYVDGHLKPGGNVLLIAHNAQTMQL</sequence>
<dbReference type="EMBL" id="JAXIOK010000009">
    <property type="protein sequence ID" value="KAK4761474.1"/>
    <property type="molecule type" value="Genomic_DNA"/>
</dbReference>
<accession>A0AAN7KAX4</accession>
<comment type="caution">
    <text evidence="1">The sequence shown here is derived from an EMBL/GenBank/DDBJ whole genome shotgun (WGS) entry which is preliminary data.</text>
</comment>
<evidence type="ECO:0000313" key="1">
    <source>
        <dbReference type="EMBL" id="KAK4761474.1"/>
    </source>
</evidence>
<dbReference type="Proteomes" id="UP001345219">
    <property type="component" value="Chromosome 23"/>
</dbReference>
<name>A0AAN7KAX4_9MYRT</name>
<reference evidence="1 2" key="1">
    <citation type="journal article" date="2023" name="Hortic Res">
        <title>Pangenome of water caltrop reveals structural variations and asymmetric subgenome divergence after allopolyploidization.</title>
        <authorList>
            <person name="Zhang X."/>
            <person name="Chen Y."/>
            <person name="Wang L."/>
            <person name="Yuan Y."/>
            <person name="Fang M."/>
            <person name="Shi L."/>
            <person name="Lu R."/>
            <person name="Comes H.P."/>
            <person name="Ma Y."/>
            <person name="Chen Y."/>
            <person name="Huang G."/>
            <person name="Zhou Y."/>
            <person name="Zheng Z."/>
            <person name="Qiu Y."/>
        </authorList>
    </citation>
    <scope>NUCLEOTIDE SEQUENCE [LARGE SCALE GENOMIC DNA]</scope>
    <source>
        <tissue evidence="1">Roots</tissue>
    </source>
</reference>
<gene>
    <name evidence="1" type="ORF">SAY87_029358</name>
</gene>
<proteinExistence type="predicted"/>
<evidence type="ECO:0000313" key="2">
    <source>
        <dbReference type="Proteomes" id="UP001345219"/>
    </source>
</evidence>
<keyword evidence="2" id="KW-1185">Reference proteome</keyword>
<organism evidence="1 2">
    <name type="scientific">Trapa incisa</name>
    <dbReference type="NCBI Taxonomy" id="236973"/>
    <lineage>
        <taxon>Eukaryota</taxon>
        <taxon>Viridiplantae</taxon>
        <taxon>Streptophyta</taxon>
        <taxon>Embryophyta</taxon>
        <taxon>Tracheophyta</taxon>
        <taxon>Spermatophyta</taxon>
        <taxon>Magnoliopsida</taxon>
        <taxon>eudicotyledons</taxon>
        <taxon>Gunneridae</taxon>
        <taxon>Pentapetalae</taxon>
        <taxon>rosids</taxon>
        <taxon>malvids</taxon>
        <taxon>Myrtales</taxon>
        <taxon>Lythraceae</taxon>
        <taxon>Trapa</taxon>
    </lineage>
</organism>
<dbReference type="AlphaFoldDB" id="A0AAN7KAX4"/>
<protein>
    <submittedName>
        <fullName evidence="1">Uncharacterized protein</fullName>
    </submittedName>
</protein>